<dbReference type="PROSITE" id="PS01000">
    <property type="entry name" value="SDH_CYT_1"/>
    <property type="match status" value="1"/>
</dbReference>
<keyword evidence="6 13" id="KW-0812">Transmembrane</keyword>
<dbReference type="InterPro" id="IPR000701">
    <property type="entry name" value="SuccDH_FuR_B_TM-su"/>
</dbReference>
<dbReference type="PANTHER" id="PTHR10978">
    <property type="entry name" value="SUCCINATE DEHYDROGENASE CYTOCHROME B560 SUBUNIT"/>
    <property type="match status" value="1"/>
</dbReference>
<dbReference type="EMBL" id="JACFXU010000013">
    <property type="protein sequence ID" value="MBA6412415.1"/>
    <property type="molecule type" value="Genomic_DNA"/>
</dbReference>
<accession>A0A7W2YIS1</accession>
<dbReference type="InterPro" id="IPR034804">
    <property type="entry name" value="SQR/QFR_C/D"/>
</dbReference>
<comment type="similarity">
    <text evidence="3">Belongs to the cytochrome b560 family.</text>
</comment>
<evidence type="ECO:0000256" key="13">
    <source>
        <dbReference type="SAM" id="Phobius"/>
    </source>
</evidence>
<proteinExistence type="inferred from homology"/>
<dbReference type="NCBIfam" id="TIGR02970">
    <property type="entry name" value="succ_dehyd_cytB"/>
    <property type="match status" value="1"/>
</dbReference>
<comment type="subunit">
    <text evidence="11">Part of an enzyme complex containing four subunits: a flavoprotein, an iron-sulfur protein, plus two membrane-anchoring proteins, SdhC and SdhD. The complex can form homotrimers.</text>
</comment>
<feature type="transmembrane region" description="Helical" evidence="13">
    <location>
        <begin position="103"/>
        <end position="123"/>
    </location>
</feature>
<sequence length="124" mass="13304">MKDKRPVNLDIATMRLPITAWSSITHRASGVFLFVGMAVLIWALDASLRSPESFASLQECLSSPLAKLVIWAILAGLIYHSVAGVKHLIMDCGIGETMEGGRLGAGLVFALSAVLIVLAGVWIW</sequence>
<feature type="transmembrane region" description="Helical" evidence="13">
    <location>
        <begin position="64"/>
        <end position="82"/>
    </location>
</feature>
<evidence type="ECO:0000256" key="5">
    <source>
        <dbReference type="ARBA" id="ARBA00022617"/>
    </source>
</evidence>
<evidence type="ECO:0000256" key="10">
    <source>
        <dbReference type="ARBA" id="ARBA00023136"/>
    </source>
</evidence>
<comment type="cofactor">
    <cofactor evidence="12">
        <name>heme</name>
        <dbReference type="ChEBI" id="CHEBI:30413"/>
    </cofactor>
    <text evidence="12">The heme is bound between the two transmembrane subunits.</text>
</comment>
<evidence type="ECO:0000313" key="14">
    <source>
        <dbReference type="EMBL" id="MBA6412415.1"/>
    </source>
</evidence>
<organism evidence="14 15">
    <name type="scientific">Sediminihaliea albiluteola</name>
    <dbReference type="NCBI Taxonomy" id="2758564"/>
    <lineage>
        <taxon>Bacteria</taxon>
        <taxon>Pseudomonadati</taxon>
        <taxon>Pseudomonadota</taxon>
        <taxon>Gammaproteobacteria</taxon>
        <taxon>Cellvibrionales</taxon>
        <taxon>Halieaceae</taxon>
        <taxon>Sediminihaliea</taxon>
    </lineage>
</organism>
<dbReference type="RefSeq" id="WP_182169369.1">
    <property type="nucleotide sequence ID" value="NZ_JACFXU010000013.1"/>
</dbReference>
<dbReference type="GO" id="GO:0006099">
    <property type="term" value="P:tricarboxylic acid cycle"/>
    <property type="evidence" value="ECO:0007669"/>
    <property type="project" value="InterPro"/>
</dbReference>
<evidence type="ECO:0000256" key="9">
    <source>
        <dbReference type="ARBA" id="ARBA00023004"/>
    </source>
</evidence>
<gene>
    <name evidence="14" type="primary">sdhC</name>
    <name evidence="14" type="ORF">H2508_04760</name>
</gene>
<keyword evidence="8 13" id="KW-1133">Transmembrane helix</keyword>
<keyword evidence="9 12" id="KW-0408">Iron</keyword>
<dbReference type="PANTHER" id="PTHR10978:SF5">
    <property type="entry name" value="SUCCINATE DEHYDROGENASE CYTOCHROME B560 SUBUNIT, MITOCHONDRIAL"/>
    <property type="match status" value="1"/>
</dbReference>
<evidence type="ECO:0000256" key="2">
    <source>
        <dbReference type="ARBA" id="ARBA00004141"/>
    </source>
</evidence>
<dbReference type="InterPro" id="IPR018495">
    <property type="entry name" value="Succ_DH_cyt_bsu_CS"/>
</dbReference>
<keyword evidence="15" id="KW-1185">Reference proteome</keyword>
<evidence type="ECO:0000256" key="4">
    <source>
        <dbReference type="ARBA" id="ARBA00020076"/>
    </source>
</evidence>
<dbReference type="AlphaFoldDB" id="A0A7W2YIS1"/>
<keyword evidence="10 13" id="KW-0472">Membrane</keyword>
<comment type="function">
    <text evidence="1">Membrane-anchoring subunit of succinate dehydrogenase (SDH).</text>
</comment>
<keyword evidence="7 12" id="KW-0479">Metal-binding</keyword>
<dbReference type="CDD" id="cd03499">
    <property type="entry name" value="SQR_TypeC_SdhC"/>
    <property type="match status" value="1"/>
</dbReference>
<comment type="caution">
    <text evidence="14">The sequence shown here is derived from an EMBL/GenBank/DDBJ whole genome shotgun (WGS) entry which is preliminary data.</text>
</comment>
<dbReference type="PIRSF" id="PIRSF000178">
    <property type="entry name" value="SDH_cyt_b560"/>
    <property type="match status" value="1"/>
</dbReference>
<evidence type="ECO:0000256" key="11">
    <source>
        <dbReference type="ARBA" id="ARBA00025912"/>
    </source>
</evidence>
<dbReference type="SUPFAM" id="SSF81343">
    <property type="entry name" value="Fumarate reductase respiratory complex transmembrane subunits"/>
    <property type="match status" value="1"/>
</dbReference>
<dbReference type="GO" id="GO:0009055">
    <property type="term" value="F:electron transfer activity"/>
    <property type="evidence" value="ECO:0007669"/>
    <property type="project" value="InterPro"/>
</dbReference>
<dbReference type="Proteomes" id="UP000539350">
    <property type="component" value="Unassembled WGS sequence"/>
</dbReference>
<feature type="binding site" description="axial binding residue" evidence="12">
    <location>
        <position position="80"/>
    </location>
    <ligand>
        <name>heme</name>
        <dbReference type="ChEBI" id="CHEBI:30413"/>
        <note>ligand shared with second transmembrane subunit</note>
    </ligand>
    <ligandPart>
        <name>Fe</name>
        <dbReference type="ChEBI" id="CHEBI:18248"/>
    </ligandPart>
</feature>
<protein>
    <recommendedName>
        <fullName evidence="4">Succinate dehydrogenase cytochrome b556 subunit</fullName>
    </recommendedName>
</protein>
<comment type="subcellular location">
    <subcellularLocation>
        <location evidence="2">Membrane</location>
        <topology evidence="2">Multi-pass membrane protein</topology>
    </subcellularLocation>
</comment>
<keyword evidence="5 12" id="KW-0349">Heme</keyword>
<dbReference type="GO" id="GO:0005886">
    <property type="term" value="C:plasma membrane"/>
    <property type="evidence" value="ECO:0007669"/>
    <property type="project" value="TreeGrafter"/>
</dbReference>
<name>A0A7W2YIS1_9GAMM</name>
<evidence type="ECO:0000256" key="7">
    <source>
        <dbReference type="ARBA" id="ARBA00022723"/>
    </source>
</evidence>
<evidence type="ECO:0000256" key="8">
    <source>
        <dbReference type="ARBA" id="ARBA00022989"/>
    </source>
</evidence>
<feature type="transmembrane region" description="Helical" evidence="13">
    <location>
        <begin position="24"/>
        <end position="44"/>
    </location>
</feature>
<evidence type="ECO:0000256" key="6">
    <source>
        <dbReference type="ARBA" id="ARBA00022692"/>
    </source>
</evidence>
<evidence type="ECO:0000256" key="1">
    <source>
        <dbReference type="ARBA" id="ARBA00004050"/>
    </source>
</evidence>
<dbReference type="GO" id="GO:0046872">
    <property type="term" value="F:metal ion binding"/>
    <property type="evidence" value="ECO:0007669"/>
    <property type="project" value="UniProtKB-KW"/>
</dbReference>
<dbReference type="Gene3D" id="1.20.1300.10">
    <property type="entry name" value="Fumarate reductase/succinate dehydrogenase, transmembrane subunit"/>
    <property type="match status" value="1"/>
</dbReference>
<reference evidence="14 15" key="1">
    <citation type="submission" date="2020-07" db="EMBL/GenBank/DDBJ databases">
        <title>Halieaceae bacterium, F7430, whole genome shotgun sequencing project.</title>
        <authorList>
            <person name="Jiang S."/>
            <person name="Liu Z.W."/>
            <person name="Du Z.J."/>
        </authorList>
    </citation>
    <scope>NUCLEOTIDE SEQUENCE [LARGE SCALE GENOMIC DNA]</scope>
    <source>
        <strain evidence="14 15">F7430</strain>
    </source>
</reference>
<evidence type="ECO:0000313" key="15">
    <source>
        <dbReference type="Proteomes" id="UP000539350"/>
    </source>
</evidence>
<dbReference type="InterPro" id="IPR014314">
    <property type="entry name" value="Succ_DH_cytb556"/>
</dbReference>
<evidence type="ECO:0000256" key="3">
    <source>
        <dbReference type="ARBA" id="ARBA00007244"/>
    </source>
</evidence>
<dbReference type="Pfam" id="PF01127">
    <property type="entry name" value="Sdh_cyt"/>
    <property type="match status" value="1"/>
</dbReference>
<evidence type="ECO:0000256" key="12">
    <source>
        <dbReference type="PIRSR" id="PIRSR000178-1"/>
    </source>
</evidence>